<protein>
    <submittedName>
        <fullName evidence="2">Uncharacterized protein</fullName>
    </submittedName>
</protein>
<sequence length="120" mass="13091">MRRKSVAYRIPYGTGKVLYLVIAVLNWGKEFGVRKIRADNCRNSGDSGESVSGKRCGDIANIKGGNHGGSKEKKRKVGLRTEGWSDSKQKSKDEEILTYASGRKNDKASVGQDDGIAAKE</sequence>
<dbReference type="AlphaFoldDB" id="A0AAD5JUY1"/>
<dbReference type="EMBL" id="JAJSOW010000001">
    <property type="protein sequence ID" value="KAI9199967.1"/>
    <property type="molecule type" value="Genomic_DNA"/>
</dbReference>
<feature type="compositionally biased region" description="Basic and acidic residues" evidence="1">
    <location>
        <begin position="83"/>
        <end position="95"/>
    </location>
</feature>
<gene>
    <name evidence="2" type="ORF">LWI28_000895</name>
</gene>
<name>A0AAD5JUY1_ACENE</name>
<proteinExistence type="predicted"/>
<accession>A0AAD5JUY1</accession>
<keyword evidence="3" id="KW-1185">Reference proteome</keyword>
<dbReference type="Proteomes" id="UP001064489">
    <property type="component" value="Chromosome 9"/>
</dbReference>
<feature type="compositionally biased region" description="Polar residues" evidence="1">
    <location>
        <begin position="41"/>
        <end position="50"/>
    </location>
</feature>
<evidence type="ECO:0000313" key="2">
    <source>
        <dbReference type="EMBL" id="KAI9199967.1"/>
    </source>
</evidence>
<evidence type="ECO:0000313" key="3">
    <source>
        <dbReference type="Proteomes" id="UP001064489"/>
    </source>
</evidence>
<organism evidence="2 3">
    <name type="scientific">Acer negundo</name>
    <name type="common">Box elder</name>
    <dbReference type="NCBI Taxonomy" id="4023"/>
    <lineage>
        <taxon>Eukaryota</taxon>
        <taxon>Viridiplantae</taxon>
        <taxon>Streptophyta</taxon>
        <taxon>Embryophyta</taxon>
        <taxon>Tracheophyta</taxon>
        <taxon>Spermatophyta</taxon>
        <taxon>Magnoliopsida</taxon>
        <taxon>eudicotyledons</taxon>
        <taxon>Gunneridae</taxon>
        <taxon>Pentapetalae</taxon>
        <taxon>rosids</taxon>
        <taxon>malvids</taxon>
        <taxon>Sapindales</taxon>
        <taxon>Sapindaceae</taxon>
        <taxon>Hippocastanoideae</taxon>
        <taxon>Acereae</taxon>
        <taxon>Acer</taxon>
    </lineage>
</organism>
<feature type="region of interest" description="Disordered" evidence="1">
    <location>
        <begin position="39"/>
        <end position="120"/>
    </location>
</feature>
<reference evidence="2" key="1">
    <citation type="journal article" date="2022" name="Plant J.">
        <title>Strategies of tolerance reflected in two North American maple genomes.</title>
        <authorList>
            <person name="McEvoy S.L."/>
            <person name="Sezen U.U."/>
            <person name="Trouern-Trend A."/>
            <person name="McMahon S.M."/>
            <person name="Schaberg P.G."/>
            <person name="Yang J."/>
            <person name="Wegrzyn J.L."/>
            <person name="Swenson N.G."/>
        </authorList>
    </citation>
    <scope>NUCLEOTIDE SEQUENCE</scope>
    <source>
        <strain evidence="2">91603</strain>
    </source>
</reference>
<evidence type="ECO:0000256" key="1">
    <source>
        <dbReference type="SAM" id="MobiDB-lite"/>
    </source>
</evidence>
<reference evidence="2" key="2">
    <citation type="submission" date="2023-02" db="EMBL/GenBank/DDBJ databases">
        <authorList>
            <person name="Swenson N.G."/>
            <person name="Wegrzyn J.L."/>
            <person name="Mcevoy S.L."/>
        </authorList>
    </citation>
    <scope>NUCLEOTIDE SEQUENCE</scope>
    <source>
        <strain evidence="2">91603</strain>
        <tissue evidence="2">Leaf</tissue>
    </source>
</reference>
<comment type="caution">
    <text evidence="2">The sequence shown here is derived from an EMBL/GenBank/DDBJ whole genome shotgun (WGS) entry which is preliminary data.</text>
</comment>